<gene>
    <name evidence="2" type="ORF">OE749_13465</name>
</gene>
<evidence type="ECO:0000313" key="3">
    <source>
        <dbReference type="Proteomes" id="UP001652504"/>
    </source>
</evidence>
<dbReference type="InterPro" id="IPR001466">
    <property type="entry name" value="Beta-lactam-related"/>
</dbReference>
<keyword evidence="3" id="KW-1185">Reference proteome</keyword>
<name>A0ABT3AAK4_9ALTE</name>
<protein>
    <submittedName>
        <fullName evidence="2">Beta-lactamase family protein</fullName>
    </submittedName>
</protein>
<sequence length="384" mass="43102">MKRFLFTGLFIINLLIVDLAIARQAPWLYDYADSTQAKAAKHNIPGYALVFVEKGKPEHIFTFGKTSRKGAPISEDTVFRLASVSKTFTGMAIAKLAEQKAINWDTPVSKLAPEFGFATNGRNDLTVRHIVGQASGYMPNAYDNLIEANYPLPRVLNMLADLEPLCTPGKCYTYQNALFGVFEHYFDAQNTSYRAVLNREILKPLGMPTASAGLAALLSSDEWAKPHIAIRKDKWREGKVKKSYYRYSPAAGVNASIKDMTIWLRAMLGEYPHVISDSLIEQVTTPVVKTSRELRRRDWKGYLNDAHYGLGWRIYDFKGQPLIYHGGWVQGYRAAIAFAPEQQVGFAILMNAESNTINGLTAAFWADFFTQYATLAAKQEKTQN</sequence>
<dbReference type="PANTHER" id="PTHR46825">
    <property type="entry name" value="D-ALANYL-D-ALANINE-CARBOXYPEPTIDASE/ENDOPEPTIDASE AMPH"/>
    <property type="match status" value="1"/>
</dbReference>
<feature type="domain" description="Beta-lactamase-related" evidence="1">
    <location>
        <begin position="36"/>
        <end position="355"/>
    </location>
</feature>
<dbReference type="InterPro" id="IPR050491">
    <property type="entry name" value="AmpC-like"/>
</dbReference>
<organism evidence="2 3">
    <name type="scientific">Fluctibacter corallii</name>
    <dbReference type="NCBI Taxonomy" id="2984329"/>
    <lineage>
        <taxon>Bacteria</taxon>
        <taxon>Pseudomonadati</taxon>
        <taxon>Pseudomonadota</taxon>
        <taxon>Gammaproteobacteria</taxon>
        <taxon>Alteromonadales</taxon>
        <taxon>Alteromonadaceae</taxon>
        <taxon>Fluctibacter</taxon>
    </lineage>
</organism>
<dbReference type="Proteomes" id="UP001652504">
    <property type="component" value="Unassembled WGS sequence"/>
</dbReference>
<comment type="caution">
    <text evidence="2">The sequence shown here is derived from an EMBL/GenBank/DDBJ whole genome shotgun (WGS) entry which is preliminary data.</text>
</comment>
<reference evidence="2 3" key="1">
    <citation type="submission" date="2022-10" db="EMBL/GenBank/DDBJ databases">
        <title>Aestuariibacter sp. AA17 isolated from Montipora capitata coral fragment.</title>
        <authorList>
            <person name="Emsley S.A."/>
            <person name="Pfannmuller K.M."/>
            <person name="Loughran R.M."/>
            <person name="Shlafstein M."/>
            <person name="Papke E."/>
            <person name="Saw J.H."/>
            <person name="Ushijima B."/>
            <person name="Videau P."/>
        </authorList>
    </citation>
    <scope>NUCLEOTIDE SEQUENCE [LARGE SCALE GENOMIC DNA]</scope>
    <source>
        <strain evidence="2 3">AA17</strain>
    </source>
</reference>
<dbReference type="PANTHER" id="PTHR46825:SF15">
    <property type="entry name" value="BETA-LACTAMASE-RELATED DOMAIN-CONTAINING PROTEIN"/>
    <property type="match status" value="1"/>
</dbReference>
<dbReference type="EMBL" id="JAOWKX010000007">
    <property type="protein sequence ID" value="MCV2885701.1"/>
    <property type="molecule type" value="Genomic_DNA"/>
</dbReference>
<evidence type="ECO:0000259" key="1">
    <source>
        <dbReference type="Pfam" id="PF00144"/>
    </source>
</evidence>
<accession>A0ABT3AAK4</accession>
<dbReference type="InterPro" id="IPR012338">
    <property type="entry name" value="Beta-lactam/transpept-like"/>
</dbReference>
<evidence type="ECO:0000313" key="2">
    <source>
        <dbReference type="EMBL" id="MCV2885701.1"/>
    </source>
</evidence>
<dbReference type="SUPFAM" id="SSF56601">
    <property type="entry name" value="beta-lactamase/transpeptidase-like"/>
    <property type="match status" value="1"/>
</dbReference>
<dbReference type="Gene3D" id="3.40.710.10">
    <property type="entry name" value="DD-peptidase/beta-lactamase superfamily"/>
    <property type="match status" value="1"/>
</dbReference>
<proteinExistence type="predicted"/>
<dbReference type="Pfam" id="PF00144">
    <property type="entry name" value="Beta-lactamase"/>
    <property type="match status" value="1"/>
</dbReference>